<accession>A0A4Z2HXL2</accession>
<feature type="transmembrane region" description="Helical" evidence="1">
    <location>
        <begin position="322"/>
        <end position="340"/>
    </location>
</feature>
<evidence type="ECO:0000313" key="2">
    <source>
        <dbReference type="EMBL" id="TNN69764.1"/>
    </source>
</evidence>
<sequence>MGTVWAMKALSVAGAEVQCSLSIPFHSLLPFLVSFCPYRKLGAALVGAVRDGEGGARRHATVTARAGEEEVMGGGREERREEMICILRVEVYLSSFIVACKLADDSIVSGKVLHEDGRDFSEGGGSLGRVGQTQHQHHDRNLVLTRFLALAATADGEVTVLGGGGGEGGGGGGGADRWRRCLSWRLAVRSPTPGRLRLLLFGPLANEFSEAEDECWLSESELINALLLGLLARIRPACSELSEAEVTPRGRFDVVLFLVDLVDLISASDSSLEIRAALDHCCALAGVAKAAAAAPSGLFLLIVLLEVLIRCFNVFASVAKAAAAPSGLFLLLIVLLEVLIRCFNRFAGVAEAAAAPSGLFLLILLIVLLEVLIRCFNEFAGVAEAAAAAPSGLFLRILLIEVLIRCFNEFAGMAKTAAAAPSGRFLLILLLKAEACTSARSSPLESQGYRLLPSLAAELHELLILRCTRFRNDKGVEGFRLIPASAVQSEYSLDLLSATSGTTTLRLQACRSRSVAIWLRGAFWCICRTPSTCPLRRRPTLGGDCTSARSFTDTATRDHIASIQQLLGSICLKQLDKTLAAYRYLYVACSVLVPRQGPVPQLALLVLLPLPISDGLVQKGAAPYRNLIVLRSLLADHLLHDLAIT</sequence>
<organism evidence="2 3">
    <name type="scientific">Liparis tanakae</name>
    <name type="common">Tanaka's snailfish</name>
    <dbReference type="NCBI Taxonomy" id="230148"/>
    <lineage>
        <taxon>Eukaryota</taxon>
        <taxon>Metazoa</taxon>
        <taxon>Chordata</taxon>
        <taxon>Craniata</taxon>
        <taxon>Vertebrata</taxon>
        <taxon>Euteleostomi</taxon>
        <taxon>Actinopterygii</taxon>
        <taxon>Neopterygii</taxon>
        <taxon>Teleostei</taxon>
        <taxon>Neoteleostei</taxon>
        <taxon>Acanthomorphata</taxon>
        <taxon>Eupercaria</taxon>
        <taxon>Perciformes</taxon>
        <taxon>Cottioidei</taxon>
        <taxon>Cottales</taxon>
        <taxon>Liparidae</taxon>
        <taxon>Liparis</taxon>
    </lineage>
</organism>
<gene>
    <name evidence="2" type="ORF">EYF80_019996</name>
</gene>
<dbReference type="EMBL" id="SRLO01000171">
    <property type="protein sequence ID" value="TNN69764.1"/>
    <property type="molecule type" value="Genomic_DNA"/>
</dbReference>
<protein>
    <submittedName>
        <fullName evidence="2">Uncharacterized protein</fullName>
    </submittedName>
</protein>
<keyword evidence="1" id="KW-0472">Membrane</keyword>
<feature type="transmembrane region" description="Helical" evidence="1">
    <location>
        <begin position="352"/>
        <end position="373"/>
    </location>
</feature>
<evidence type="ECO:0000256" key="1">
    <source>
        <dbReference type="SAM" id="Phobius"/>
    </source>
</evidence>
<reference evidence="2 3" key="1">
    <citation type="submission" date="2019-03" db="EMBL/GenBank/DDBJ databases">
        <title>First draft genome of Liparis tanakae, snailfish: a comprehensive survey of snailfish specific genes.</title>
        <authorList>
            <person name="Kim W."/>
            <person name="Song I."/>
            <person name="Jeong J.-H."/>
            <person name="Kim D."/>
            <person name="Kim S."/>
            <person name="Ryu S."/>
            <person name="Song J.Y."/>
            <person name="Lee S.K."/>
        </authorList>
    </citation>
    <scope>NUCLEOTIDE SEQUENCE [LARGE SCALE GENOMIC DNA]</scope>
    <source>
        <tissue evidence="2">Muscle</tissue>
    </source>
</reference>
<keyword evidence="3" id="KW-1185">Reference proteome</keyword>
<name>A0A4Z2HXL2_9TELE</name>
<dbReference type="AlphaFoldDB" id="A0A4Z2HXL2"/>
<evidence type="ECO:0000313" key="3">
    <source>
        <dbReference type="Proteomes" id="UP000314294"/>
    </source>
</evidence>
<keyword evidence="1" id="KW-0812">Transmembrane</keyword>
<proteinExistence type="predicted"/>
<dbReference type="Proteomes" id="UP000314294">
    <property type="component" value="Unassembled WGS sequence"/>
</dbReference>
<keyword evidence="1" id="KW-1133">Transmembrane helix</keyword>
<comment type="caution">
    <text evidence="2">The sequence shown here is derived from an EMBL/GenBank/DDBJ whole genome shotgun (WGS) entry which is preliminary data.</text>
</comment>